<reference evidence="1" key="1">
    <citation type="submission" date="2020-05" db="EMBL/GenBank/DDBJ databases">
        <title>Mycena genomes resolve the evolution of fungal bioluminescence.</title>
        <authorList>
            <person name="Tsai I.J."/>
        </authorList>
    </citation>
    <scope>NUCLEOTIDE SEQUENCE</scope>
    <source>
        <strain evidence="1">CCC161011</strain>
    </source>
</reference>
<sequence>MEEAEYHAFNASPFELEKRASRTTPPSGSVITLHLEFQSALQAAVNSLPNDSSARTIFIYPGMNCELDILQPHFTPGTYQEQVLITRPGMLTIYGSTTDTTSYTSNSVTITFSDSAAEAGSDDPSGTLRVKKDGYDTVSYKQTLQQYKLVPGLL</sequence>
<name>A0A8H6YUV7_9AGAR</name>
<accession>A0A8H6YUV7</accession>
<comment type="caution">
    <text evidence="1">The sequence shown here is derived from an EMBL/GenBank/DDBJ whole genome shotgun (WGS) entry which is preliminary data.</text>
</comment>
<protein>
    <submittedName>
        <fullName evidence="1">Pectinesterase</fullName>
    </submittedName>
</protein>
<dbReference type="Gene3D" id="2.160.20.10">
    <property type="entry name" value="Single-stranded right-handed beta-helix, Pectin lyase-like"/>
    <property type="match status" value="1"/>
</dbReference>
<dbReference type="AlphaFoldDB" id="A0A8H6YUV7"/>
<dbReference type="OrthoDB" id="3051535at2759"/>
<dbReference type="EMBL" id="JACAZI010000003">
    <property type="protein sequence ID" value="KAF7365672.1"/>
    <property type="molecule type" value="Genomic_DNA"/>
</dbReference>
<evidence type="ECO:0000313" key="1">
    <source>
        <dbReference type="EMBL" id="KAF7365672.1"/>
    </source>
</evidence>
<dbReference type="Proteomes" id="UP000620124">
    <property type="component" value="Unassembled WGS sequence"/>
</dbReference>
<dbReference type="SUPFAM" id="SSF51126">
    <property type="entry name" value="Pectin lyase-like"/>
    <property type="match status" value="1"/>
</dbReference>
<dbReference type="InterPro" id="IPR011050">
    <property type="entry name" value="Pectin_lyase_fold/virulence"/>
</dbReference>
<gene>
    <name evidence="1" type="ORF">MVEN_00440900</name>
</gene>
<proteinExistence type="predicted"/>
<organism evidence="1 2">
    <name type="scientific">Mycena venus</name>
    <dbReference type="NCBI Taxonomy" id="2733690"/>
    <lineage>
        <taxon>Eukaryota</taxon>
        <taxon>Fungi</taxon>
        <taxon>Dikarya</taxon>
        <taxon>Basidiomycota</taxon>
        <taxon>Agaricomycotina</taxon>
        <taxon>Agaricomycetes</taxon>
        <taxon>Agaricomycetidae</taxon>
        <taxon>Agaricales</taxon>
        <taxon>Marasmiineae</taxon>
        <taxon>Mycenaceae</taxon>
        <taxon>Mycena</taxon>
    </lineage>
</organism>
<keyword evidence="2" id="KW-1185">Reference proteome</keyword>
<dbReference type="InterPro" id="IPR012334">
    <property type="entry name" value="Pectin_lyas_fold"/>
</dbReference>
<evidence type="ECO:0000313" key="2">
    <source>
        <dbReference type="Proteomes" id="UP000620124"/>
    </source>
</evidence>